<dbReference type="CDD" id="cd04678">
    <property type="entry name" value="NUDIX_MTH2_Nudt15"/>
    <property type="match status" value="1"/>
</dbReference>
<dbReference type="PANTHER" id="PTHR31223">
    <property type="entry name" value="LOG FAMILY PROTEIN YJL055W"/>
    <property type="match status" value="1"/>
</dbReference>
<dbReference type="InterPro" id="IPR015797">
    <property type="entry name" value="NUDIX_hydrolase-like_dom_sf"/>
</dbReference>
<dbReference type="Gene3D" id="3.40.50.450">
    <property type="match status" value="1"/>
</dbReference>
<dbReference type="GO" id="GO:0005829">
    <property type="term" value="C:cytosol"/>
    <property type="evidence" value="ECO:0007669"/>
    <property type="project" value="TreeGrafter"/>
</dbReference>
<dbReference type="InterPro" id="IPR031100">
    <property type="entry name" value="LOG_fam"/>
</dbReference>
<dbReference type="PROSITE" id="PS00893">
    <property type="entry name" value="NUDIX_BOX"/>
    <property type="match status" value="1"/>
</dbReference>
<evidence type="ECO:0000256" key="1">
    <source>
        <dbReference type="ARBA" id="ARBA00006763"/>
    </source>
</evidence>
<proteinExistence type="inferred from homology"/>
<dbReference type="SUPFAM" id="SSF55811">
    <property type="entry name" value="Nudix"/>
    <property type="match status" value="1"/>
</dbReference>
<dbReference type="NCBIfam" id="TIGR00730">
    <property type="entry name" value="Rossman fold protein, TIGR00730 family"/>
    <property type="match status" value="1"/>
</dbReference>
<feature type="domain" description="Nudix hydrolase" evidence="4">
    <location>
        <begin position="292"/>
        <end position="424"/>
    </location>
</feature>
<dbReference type="Proteomes" id="UP000585272">
    <property type="component" value="Unassembled WGS sequence"/>
</dbReference>
<dbReference type="GO" id="GO:0009691">
    <property type="term" value="P:cytokinin biosynthetic process"/>
    <property type="evidence" value="ECO:0007669"/>
    <property type="project" value="InterPro"/>
</dbReference>
<evidence type="ECO:0000256" key="2">
    <source>
        <dbReference type="ARBA" id="ARBA00022801"/>
    </source>
</evidence>
<keyword evidence="6" id="KW-1185">Reference proteome</keyword>
<protein>
    <submittedName>
        <fullName evidence="5">Uncharacterized protein (TIGR00730 family)</fullName>
    </submittedName>
</protein>
<dbReference type="InterPro" id="IPR005269">
    <property type="entry name" value="LOG"/>
</dbReference>
<dbReference type="PANTHER" id="PTHR31223:SF70">
    <property type="entry name" value="LOG FAMILY PROTEIN YJL055W"/>
    <property type="match status" value="1"/>
</dbReference>
<evidence type="ECO:0000313" key="6">
    <source>
        <dbReference type="Proteomes" id="UP000585272"/>
    </source>
</evidence>
<dbReference type="GO" id="GO:0016799">
    <property type="term" value="F:hydrolase activity, hydrolyzing N-glycosyl compounds"/>
    <property type="evidence" value="ECO:0007669"/>
    <property type="project" value="TreeGrafter"/>
</dbReference>
<gene>
    <name evidence="5" type="ORF">BDZ31_001519</name>
</gene>
<dbReference type="Pfam" id="PF03641">
    <property type="entry name" value="Lysine_decarbox"/>
    <property type="match status" value="1"/>
</dbReference>
<dbReference type="SUPFAM" id="SSF102405">
    <property type="entry name" value="MCP/YpsA-like"/>
    <property type="match status" value="1"/>
</dbReference>
<feature type="compositionally biased region" description="Low complexity" evidence="3">
    <location>
        <begin position="255"/>
        <end position="265"/>
    </location>
</feature>
<feature type="compositionally biased region" description="Low complexity" evidence="3">
    <location>
        <begin position="273"/>
        <end position="289"/>
    </location>
</feature>
<dbReference type="AlphaFoldDB" id="A0A840IAU2"/>
<dbReference type="EMBL" id="JACHNU010000001">
    <property type="protein sequence ID" value="MBB4661946.1"/>
    <property type="molecule type" value="Genomic_DNA"/>
</dbReference>
<name>A0A840IAU2_9ACTN</name>
<comment type="similarity">
    <text evidence="1">Belongs to the LOG family.</text>
</comment>
<evidence type="ECO:0000256" key="3">
    <source>
        <dbReference type="SAM" id="MobiDB-lite"/>
    </source>
</evidence>
<evidence type="ECO:0000313" key="5">
    <source>
        <dbReference type="EMBL" id="MBB4661946.1"/>
    </source>
</evidence>
<feature type="compositionally biased region" description="Basic and acidic residues" evidence="3">
    <location>
        <begin position="226"/>
        <end position="254"/>
    </location>
</feature>
<organism evidence="5 6">
    <name type="scientific">Conexibacter arvalis</name>
    <dbReference type="NCBI Taxonomy" id="912552"/>
    <lineage>
        <taxon>Bacteria</taxon>
        <taxon>Bacillati</taxon>
        <taxon>Actinomycetota</taxon>
        <taxon>Thermoleophilia</taxon>
        <taxon>Solirubrobacterales</taxon>
        <taxon>Conexibacteraceae</taxon>
        <taxon>Conexibacter</taxon>
    </lineage>
</organism>
<evidence type="ECO:0000259" key="4">
    <source>
        <dbReference type="PROSITE" id="PS51462"/>
    </source>
</evidence>
<comment type="caution">
    <text evidence="5">The sequence shown here is derived from an EMBL/GenBank/DDBJ whole genome shotgun (WGS) entry which is preliminary data.</text>
</comment>
<sequence length="424" mass="43622">MALRRVCVYSGSSPGGDPAYAAAAARLGSELAERGIGIVYGGGRAGLMGAVADAALAAGGEVIGVLPRLLEEREIGHRGLTELRVVDSMHARKAEMATLADAFVALPGGLGTLEELVEAATWTQLRIHAKPVGLLDVARYWQELEALLDHAVREGFLRPQNRGLIVRSGDPGLLLDELATWRPPPPAPLSDRADAAVGPAATLGADAPAVAAPSAGDAALGAAEPRAGDRLSDGRRLRAVEESVDPPAERRTADIGDPASAAAAGPPHPPARPLARGAPAAAGGAPIPTIRPPAVGVSALVVRDGTILLGLRQGAHGAGTWAPPGGAVDGGEEPAATALRELEEETGLRGAAARPLVFTSDLFPADRQQWVTLHHLVDGAAGEPELREPRSCARWEWFPLDALPSPLFGPMASLVASDAWPPRA</sequence>
<dbReference type="InterPro" id="IPR000086">
    <property type="entry name" value="NUDIX_hydrolase_dom"/>
</dbReference>
<dbReference type="Pfam" id="PF00293">
    <property type="entry name" value="NUDIX"/>
    <property type="match status" value="1"/>
</dbReference>
<dbReference type="PROSITE" id="PS51462">
    <property type="entry name" value="NUDIX"/>
    <property type="match status" value="1"/>
</dbReference>
<feature type="region of interest" description="Disordered" evidence="3">
    <location>
        <begin position="219"/>
        <end position="289"/>
    </location>
</feature>
<keyword evidence="2" id="KW-0378">Hydrolase</keyword>
<reference evidence="5 6" key="1">
    <citation type="submission" date="2020-08" db="EMBL/GenBank/DDBJ databases">
        <title>Genomic Encyclopedia of Archaeal and Bacterial Type Strains, Phase II (KMG-II): from individual species to whole genera.</title>
        <authorList>
            <person name="Goeker M."/>
        </authorList>
    </citation>
    <scope>NUCLEOTIDE SEQUENCE [LARGE SCALE GENOMIC DNA]</scope>
    <source>
        <strain evidence="5 6">DSM 23288</strain>
    </source>
</reference>
<dbReference type="Gene3D" id="3.90.79.10">
    <property type="entry name" value="Nucleoside Triphosphate Pyrophosphohydrolase"/>
    <property type="match status" value="1"/>
</dbReference>
<accession>A0A840IAU2</accession>
<dbReference type="InterPro" id="IPR020084">
    <property type="entry name" value="NUDIX_hydrolase_CS"/>
</dbReference>